<feature type="signal peptide" evidence="1">
    <location>
        <begin position="1"/>
        <end position="22"/>
    </location>
</feature>
<keyword evidence="4" id="KW-1185">Reference proteome</keyword>
<evidence type="ECO:0000313" key="3">
    <source>
        <dbReference type="EMBL" id="MCW6533368.1"/>
    </source>
</evidence>
<proteinExistence type="predicted"/>
<sequence length="327" mass="35744">MGFRRWSAAMMVCAASVGTAQTAPPAGAPANATRPAFAPPPPMRVWAPKKTPYADYKAPNRPWWKLSDVLALHKGEKSWSQPIVRNKDIVADWHQIAPGQATPELAYSDNRTGIIVWDGEITVTLAGQPPFAARKGFEIDIPFRVPFTLQTVGDRPALYFEIHAASDMPLYPVETTRSRPKPVDGFVYEERLAVGPPGQFDAMNRPYLDYFKEVVEGGARAGAFIAAQHMFVNNIRGRAVPTPPASNLGHYHIGYDEFWFVMEGNVDLQVEGVPTFTASPGDVISAAQGRWHRASFGGPEGQMGTRVAVNPYPAGLHGYTVESGGRQ</sequence>
<dbReference type="InterPro" id="IPR013096">
    <property type="entry name" value="Cupin_2"/>
</dbReference>
<accession>A0AA41ZCU6</accession>
<evidence type="ECO:0000256" key="1">
    <source>
        <dbReference type="SAM" id="SignalP"/>
    </source>
</evidence>
<dbReference type="RefSeq" id="WP_265267399.1">
    <property type="nucleotide sequence ID" value="NZ_JANFAV010000001.1"/>
</dbReference>
<feature type="domain" description="Cupin type-2" evidence="2">
    <location>
        <begin position="249"/>
        <end position="297"/>
    </location>
</feature>
<gene>
    <name evidence="3" type="ORF">NEE01_01080</name>
</gene>
<dbReference type="EMBL" id="JANFAV010000001">
    <property type="protein sequence ID" value="MCW6533368.1"/>
    <property type="molecule type" value="Genomic_DNA"/>
</dbReference>
<evidence type="ECO:0000259" key="2">
    <source>
        <dbReference type="Pfam" id="PF07883"/>
    </source>
</evidence>
<dbReference type="Pfam" id="PF07883">
    <property type="entry name" value="Cupin_2"/>
    <property type="match status" value="1"/>
</dbReference>
<organism evidence="3 4">
    <name type="scientific">Sphingomonas lycopersici</name>
    <dbReference type="NCBI Taxonomy" id="2951807"/>
    <lineage>
        <taxon>Bacteria</taxon>
        <taxon>Pseudomonadati</taxon>
        <taxon>Pseudomonadota</taxon>
        <taxon>Alphaproteobacteria</taxon>
        <taxon>Sphingomonadales</taxon>
        <taxon>Sphingomonadaceae</taxon>
        <taxon>Sphingomonas</taxon>
    </lineage>
</organism>
<dbReference type="CDD" id="cd02208">
    <property type="entry name" value="cupin_RmlC-like"/>
    <property type="match status" value="1"/>
</dbReference>
<comment type="caution">
    <text evidence="3">The sequence shown here is derived from an EMBL/GenBank/DDBJ whole genome shotgun (WGS) entry which is preliminary data.</text>
</comment>
<keyword evidence="1" id="KW-0732">Signal</keyword>
<reference evidence="3" key="1">
    <citation type="submission" date="2022-06" db="EMBL/GenBank/DDBJ databases">
        <title>Sphingomonas sp. nov. isolated from rhizosphere soil of tomato.</title>
        <authorList>
            <person name="Dong H."/>
            <person name="Gao R."/>
        </authorList>
    </citation>
    <scope>NUCLEOTIDE SEQUENCE</scope>
    <source>
        <strain evidence="3">MMSM24</strain>
    </source>
</reference>
<dbReference type="SUPFAM" id="SSF51182">
    <property type="entry name" value="RmlC-like cupins"/>
    <property type="match status" value="1"/>
</dbReference>
<evidence type="ECO:0000313" key="4">
    <source>
        <dbReference type="Proteomes" id="UP001165565"/>
    </source>
</evidence>
<feature type="chain" id="PRO_5041343362" evidence="1">
    <location>
        <begin position="23"/>
        <end position="327"/>
    </location>
</feature>
<dbReference type="InterPro" id="IPR014710">
    <property type="entry name" value="RmlC-like_jellyroll"/>
</dbReference>
<name>A0AA41ZCU6_9SPHN</name>
<dbReference type="AlphaFoldDB" id="A0AA41ZCU6"/>
<dbReference type="Proteomes" id="UP001165565">
    <property type="component" value="Unassembled WGS sequence"/>
</dbReference>
<dbReference type="Gene3D" id="2.60.120.10">
    <property type="entry name" value="Jelly Rolls"/>
    <property type="match status" value="2"/>
</dbReference>
<dbReference type="InterPro" id="IPR011051">
    <property type="entry name" value="RmlC_Cupin_sf"/>
</dbReference>
<protein>
    <submittedName>
        <fullName evidence="3">Cupin domain-containing protein</fullName>
    </submittedName>
</protein>